<dbReference type="HOGENOM" id="CLU_1530202_0_0_7"/>
<accession>A0A0H3A8B7</accession>
<dbReference type="KEGG" id="dvl:Dvul_1836"/>
<name>A0A0H3A8B7_NITV4</name>
<protein>
    <submittedName>
        <fullName evidence="1">Uncharacterized protein</fullName>
    </submittedName>
</protein>
<evidence type="ECO:0000313" key="1">
    <source>
        <dbReference type="EMBL" id="ABM28853.1"/>
    </source>
</evidence>
<dbReference type="AlphaFoldDB" id="A0A0H3A8B7"/>
<proteinExistence type="predicted"/>
<dbReference type="RefSeq" id="WP_011792499.1">
    <property type="nucleotide sequence ID" value="NC_008751.1"/>
</dbReference>
<evidence type="ECO:0000313" key="2">
    <source>
        <dbReference type="Proteomes" id="UP000009173"/>
    </source>
</evidence>
<gene>
    <name evidence="1" type="ordered locus">Dvul_1836</name>
</gene>
<dbReference type="Proteomes" id="UP000009173">
    <property type="component" value="Chromosome"/>
</dbReference>
<reference evidence="2" key="1">
    <citation type="journal article" date="2009" name="Environ. Microbiol.">
        <title>Contribution of mobile genetic elements to Desulfovibrio vulgaris genome plasticity.</title>
        <authorList>
            <person name="Walker C.B."/>
            <person name="Stolyar S."/>
            <person name="Chivian D."/>
            <person name="Pinel N."/>
            <person name="Gabster J.A."/>
            <person name="Dehal P.S."/>
            <person name="He Z."/>
            <person name="Yang Z.K."/>
            <person name="Yen H.C."/>
            <person name="Zhou J."/>
            <person name="Wall J.D."/>
            <person name="Hazen T.C."/>
            <person name="Arkin A.P."/>
            <person name="Stahl D.A."/>
        </authorList>
    </citation>
    <scope>NUCLEOTIDE SEQUENCE [LARGE SCALE GENOMIC DNA]</scope>
    <source>
        <strain evidence="2">DP4</strain>
    </source>
</reference>
<dbReference type="EMBL" id="CP000527">
    <property type="protein sequence ID" value="ABM28853.1"/>
    <property type="molecule type" value="Genomic_DNA"/>
</dbReference>
<sequence length="175" mass="18401">MSRERFDTTGFMQQRADVADAERTMVFGPGGRGTTAAPVARLVVLGMREQGTEALAGLAASRLGLEARILAETAASQDVIDACSGEGFVLVPPLTSLRDASVCAALRACKVFHLMVNPARIAASKGLSGESAEAFCREAMELDALGMCVMQHPIADGKTPDEMLENVLESLGIMS</sequence>
<organism evidence="1 2">
    <name type="scientific">Nitratidesulfovibrio vulgaris (strain DP4)</name>
    <name type="common">Desulfovibrio vulgaris</name>
    <dbReference type="NCBI Taxonomy" id="391774"/>
    <lineage>
        <taxon>Bacteria</taxon>
        <taxon>Pseudomonadati</taxon>
        <taxon>Thermodesulfobacteriota</taxon>
        <taxon>Desulfovibrionia</taxon>
        <taxon>Desulfovibrionales</taxon>
        <taxon>Desulfovibrionaceae</taxon>
        <taxon>Nitratidesulfovibrio</taxon>
    </lineage>
</organism>